<sequence length="118" mass="13973">MKKIFFTIGALIFLANSVLAWEQPKLPVGLEKFSFYHEMKLPCGVYQAWHFLISERGELWTVQFLNRKQFPSPFRIFRETRGEAEYWIDSNRNGSFDEYFNSYITLIDKYPSPCDAAK</sequence>
<proteinExistence type="predicted"/>
<dbReference type="AlphaFoldDB" id="A0A1F5X0X5"/>
<accession>A0A1F5X0X5</accession>
<dbReference type="Proteomes" id="UP000178114">
    <property type="component" value="Unassembled WGS sequence"/>
</dbReference>
<evidence type="ECO:0000313" key="1">
    <source>
        <dbReference type="EMBL" id="OGF81558.1"/>
    </source>
</evidence>
<protein>
    <submittedName>
        <fullName evidence="1">Uncharacterized protein</fullName>
    </submittedName>
</protein>
<name>A0A1F5X0X5_9BACT</name>
<reference evidence="1 2" key="1">
    <citation type="journal article" date="2016" name="Nat. Commun.">
        <title>Thousands of microbial genomes shed light on interconnected biogeochemical processes in an aquifer system.</title>
        <authorList>
            <person name="Anantharaman K."/>
            <person name="Brown C.T."/>
            <person name="Hug L.A."/>
            <person name="Sharon I."/>
            <person name="Castelle C.J."/>
            <person name="Probst A.J."/>
            <person name="Thomas B.C."/>
            <person name="Singh A."/>
            <person name="Wilkins M.J."/>
            <person name="Karaoz U."/>
            <person name="Brodie E.L."/>
            <person name="Williams K.H."/>
            <person name="Hubbard S.S."/>
            <person name="Banfield J.F."/>
        </authorList>
    </citation>
    <scope>NUCLEOTIDE SEQUENCE [LARGE SCALE GENOMIC DNA]</scope>
</reference>
<gene>
    <name evidence="1" type="ORF">A2930_04100</name>
</gene>
<dbReference type="STRING" id="1798351.A2930_04100"/>
<evidence type="ECO:0000313" key="2">
    <source>
        <dbReference type="Proteomes" id="UP000178114"/>
    </source>
</evidence>
<comment type="caution">
    <text evidence="1">The sequence shown here is derived from an EMBL/GenBank/DDBJ whole genome shotgun (WGS) entry which is preliminary data.</text>
</comment>
<organism evidence="1 2">
    <name type="scientific">Candidatus Giovannonibacteria bacterium RIFCSPLOWO2_01_FULL_45_34</name>
    <dbReference type="NCBI Taxonomy" id="1798351"/>
    <lineage>
        <taxon>Bacteria</taxon>
        <taxon>Candidatus Giovannoniibacteriota</taxon>
    </lineage>
</organism>
<dbReference type="EMBL" id="MFID01000008">
    <property type="protein sequence ID" value="OGF81558.1"/>
    <property type="molecule type" value="Genomic_DNA"/>
</dbReference>